<organism evidence="2 3">
    <name type="scientific">Paractinoplanes brasiliensis</name>
    <dbReference type="NCBI Taxonomy" id="52695"/>
    <lineage>
        <taxon>Bacteria</taxon>
        <taxon>Bacillati</taxon>
        <taxon>Actinomycetota</taxon>
        <taxon>Actinomycetes</taxon>
        <taxon>Micromonosporales</taxon>
        <taxon>Micromonosporaceae</taxon>
        <taxon>Paractinoplanes</taxon>
    </lineage>
</organism>
<dbReference type="Proteomes" id="UP000294901">
    <property type="component" value="Unassembled WGS sequence"/>
</dbReference>
<dbReference type="InterPro" id="IPR008912">
    <property type="entry name" value="Uncharacterised_CoxE"/>
</dbReference>
<dbReference type="PANTHER" id="PTHR39338:SF6">
    <property type="entry name" value="BLL5662 PROTEIN"/>
    <property type="match status" value="1"/>
</dbReference>
<sequence length="438" mass="46289">MPAEPGRTDPPMPAEPGRTDPPMPARPGRTDLPMPPEPGRNSPPVLLRGADRAGFAVALADRLRHVGVPAGLTETGDFVHALEVSPPLTVDALYWTARISLVRNLSHLAAFDRVFAAVFAGAPPLPLTRAATAPAARRADDVQVPVPAGADEVADGGGLPWATLPPVVAPAEPTGAGPKVPERRPSALAAAAELPFEDLDVAQTELLAEALSATLARWPVRRTRRHVPDPSGGRIALRATITRARRTAWEPAHLVREKPLRRPRRAVLLCDVSESMRAQATAYLHLMRAFTLVAEAEVFAFATTLTRLTPALRHAGAAEAVARAGALVTDRFGGTRIATNVAALLGSHHGNSLRGALVIVASDGWDSDPPELMTAAMARLRRRAHRVLWLNPRAGAAGFAPRVAGMAAALPYCDRLLPAATFHDLMAVAHHLGAGPEA</sequence>
<evidence type="ECO:0000256" key="1">
    <source>
        <dbReference type="SAM" id="MobiDB-lite"/>
    </source>
</evidence>
<comment type="caution">
    <text evidence="2">The sequence shown here is derived from an EMBL/GenBank/DDBJ whole genome shotgun (WGS) entry which is preliminary data.</text>
</comment>
<feature type="region of interest" description="Disordered" evidence="1">
    <location>
        <begin position="1"/>
        <end position="42"/>
    </location>
</feature>
<keyword evidence="3" id="KW-1185">Reference proteome</keyword>
<dbReference type="SUPFAM" id="SSF53300">
    <property type="entry name" value="vWA-like"/>
    <property type="match status" value="1"/>
</dbReference>
<evidence type="ECO:0000313" key="2">
    <source>
        <dbReference type="EMBL" id="TDO42216.1"/>
    </source>
</evidence>
<accession>A0A4R6K3E9</accession>
<gene>
    <name evidence="2" type="ORF">C8E87_5982</name>
</gene>
<dbReference type="InterPro" id="IPR036465">
    <property type="entry name" value="vWFA_dom_sf"/>
</dbReference>
<dbReference type="Pfam" id="PF05762">
    <property type="entry name" value="VWA_CoxE"/>
    <property type="match status" value="1"/>
</dbReference>
<proteinExistence type="predicted"/>
<dbReference type="InterPro" id="IPR011195">
    <property type="entry name" value="UCP010256"/>
</dbReference>
<evidence type="ECO:0000313" key="3">
    <source>
        <dbReference type="Proteomes" id="UP000294901"/>
    </source>
</evidence>
<name>A0A4R6K3E9_9ACTN</name>
<dbReference type="AlphaFoldDB" id="A0A4R6K3E9"/>
<feature type="compositionally biased region" description="Pro residues" evidence="1">
    <location>
        <begin position="8"/>
        <end position="25"/>
    </location>
</feature>
<dbReference type="EMBL" id="SNWR01000001">
    <property type="protein sequence ID" value="TDO42216.1"/>
    <property type="molecule type" value="Genomic_DNA"/>
</dbReference>
<dbReference type="PIRSF" id="PIRSF010256">
    <property type="entry name" value="CoxE_vWa"/>
    <property type="match status" value="1"/>
</dbReference>
<evidence type="ECO:0008006" key="4">
    <source>
        <dbReference type="Google" id="ProtNLM"/>
    </source>
</evidence>
<dbReference type="PANTHER" id="PTHR39338">
    <property type="entry name" value="BLL5662 PROTEIN-RELATED"/>
    <property type="match status" value="1"/>
</dbReference>
<protein>
    <recommendedName>
        <fullName evidence="4">VWFA domain-containing protein</fullName>
    </recommendedName>
</protein>
<reference evidence="2 3" key="1">
    <citation type="submission" date="2019-03" db="EMBL/GenBank/DDBJ databases">
        <title>Sequencing the genomes of 1000 actinobacteria strains.</title>
        <authorList>
            <person name="Klenk H.-P."/>
        </authorList>
    </citation>
    <scope>NUCLEOTIDE SEQUENCE [LARGE SCALE GENOMIC DNA]</scope>
    <source>
        <strain evidence="2 3">DSM 43805</strain>
    </source>
</reference>